<dbReference type="InterPro" id="IPR011701">
    <property type="entry name" value="MFS"/>
</dbReference>
<name>A0A2T7NBI7_POMCA</name>
<feature type="compositionally biased region" description="Basic and acidic residues" evidence="1">
    <location>
        <begin position="55"/>
        <end position="74"/>
    </location>
</feature>
<evidence type="ECO:0000313" key="4">
    <source>
        <dbReference type="Proteomes" id="UP000245119"/>
    </source>
</evidence>
<dbReference type="InterPro" id="IPR050327">
    <property type="entry name" value="Proton-linked_MCT"/>
</dbReference>
<feature type="transmembrane region" description="Helical" evidence="2">
    <location>
        <begin position="241"/>
        <end position="260"/>
    </location>
</feature>
<comment type="caution">
    <text evidence="3">The sequence shown here is derived from an EMBL/GenBank/DDBJ whole genome shotgun (WGS) entry which is preliminary data.</text>
</comment>
<dbReference type="OrthoDB" id="6435476at2759"/>
<organism evidence="3 4">
    <name type="scientific">Pomacea canaliculata</name>
    <name type="common">Golden apple snail</name>
    <dbReference type="NCBI Taxonomy" id="400727"/>
    <lineage>
        <taxon>Eukaryota</taxon>
        <taxon>Metazoa</taxon>
        <taxon>Spiralia</taxon>
        <taxon>Lophotrochozoa</taxon>
        <taxon>Mollusca</taxon>
        <taxon>Gastropoda</taxon>
        <taxon>Caenogastropoda</taxon>
        <taxon>Architaenioglossa</taxon>
        <taxon>Ampullarioidea</taxon>
        <taxon>Ampullariidae</taxon>
        <taxon>Pomacea</taxon>
    </lineage>
</organism>
<feature type="transmembrane region" description="Helical" evidence="2">
    <location>
        <begin position="154"/>
        <end position="171"/>
    </location>
</feature>
<evidence type="ECO:0008006" key="5">
    <source>
        <dbReference type="Google" id="ProtNLM"/>
    </source>
</evidence>
<dbReference type="PANTHER" id="PTHR11360:SF284">
    <property type="entry name" value="EG:103B4.3 PROTEIN-RELATED"/>
    <property type="match status" value="1"/>
</dbReference>
<keyword evidence="2" id="KW-1133">Transmembrane helix</keyword>
<feature type="compositionally biased region" description="Basic and acidic residues" evidence="1">
    <location>
        <begin position="1"/>
        <end position="10"/>
    </location>
</feature>
<protein>
    <recommendedName>
        <fullName evidence="5">Major facilitator superfamily (MFS) profile domain-containing protein</fullName>
    </recommendedName>
</protein>
<accession>A0A2T7NBI7</accession>
<evidence type="ECO:0000313" key="3">
    <source>
        <dbReference type="EMBL" id="PVD18527.1"/>
    </source>
</evidence>
<evidence type="ECO:0000256" key="1">
    <source>
        <dbReference type="SAM" id="MobiDB-lite"/>
    </source>
</evidence>
<feature type="compositionally biased region" description="Basic and acidic residues" evidence="1">
    <location>
        <begin position="311"/>
        <end position="320"/>
    </location>
</feature>
<dbReference type="Gene3D" id="1.20.1250.20">
    <property type="entry name" value="MFS general substrate transporter like domains"/>
    <property type="match status" value="1"/>
</dbReference>
<dbReference type="SUPFAM" id="SSF103473">
    <property type="entry name" value="MFS general substrate transporter"/>
    <property type="match status" value="1"/>
</dbReference>
<dbReference type="Proteomes" id="UP000245119">
    <property type="component" value="Linkage Group LG14"/>
</dbReference>
<keyword evidence="2" id="KW-0812">Transmembrane</keyword>
<reference evidence="3 4" key="1">
    <citation type="submission" date="2018-04" db="EMBL/GenBank/DDBJ databases">
        <title>The genome of golden apple snail Pomacea canaliculata provides insight into stress tolerance and invasive adaptation.</title>
        <authorList>
            <person name="Liu C."/>
            <person name="Liu B."/>
            <person name="Ren Y."/>
            <person name="Zhang Y."/>
            <person name="Wang H."/>
            <person name="Li S."/>
            <person name="Jiang F."/>
            <person name="Yin L."/>
            <person name="Zhang G."/>
            <person name="Qian W."/>
            <person name="Fan W."/>
        </authorList>
    </citation>
    <scope>NUCLEOTIDE SEQUENCE [LARGE SCALE GENOMIC DNA]</scope>
    <source>
        <strain evidence="3">SZHN2017</strain>
        <tissue evidence="3">Muscle</tissue>
    </source>
</reference>
<feature type="transmembrane region" description="Helical" evidence="2">
    <location>
        <begin position="122"/>
        <end position="142"/>
    </location>
</feature>
<keyword evidence="4" id="KW-1185">Reference proteome</keyword>
<feature type="transmembrane region" description="Helical" evidence="2">
    <location>
        <begin position="213"/>
        <end position="235"/>
    </location>
</feature>
<dbReference type="GO" id="GO:0008028">
    <property type="term" value="F:monocarboxylic acid transmembrane transporter activity"/>
    <property type="evidence" value="ECO:0007669"/>
    <property type="project" value="TreeGrafter"/>
</dbReference>
<dbReference type="AlphaFoldDB" id="A0A2T7NBI7"/>
<feature type="transmembrane region" description="Helical" evidence="2">
    <location>
        <begin position="83"/>
        <end position="102"/>
    </location>
</feature>
<feature type="region of interest" description="Disordered" evidence="1">
    <location>
        <begin position="1"/>
        <end position="75"/>
    </location>
</feature>
<dbReference type="Pfam" id="PF07690">
    <property type="entry name" value="MFS_1"/>
    <property type="match status" value="1"/>
</dbReference>
<feature type="compositionally biased region" description="Polar residues" evidence="1">
    <location>
        <begin position="21"/>
        <end position="40"/>
    </location>
</feature>
<sequence length="357" mass="38644">MITRDSEISEHGLQVIPVTNGDVSQEKSSGMANPQDNGNGTALCDTEGISQNNVEVKKVEENDKDTESESKESENGIPVDRGWAWVIMISQFIILMLMIGYGRALSIFFLEFQKMFNTSVTMGTITFALMTTAFGVGNLLVTNVLLTSDNSRKIVIAGSLLGPTCICLSALSPGIGFFLACHFFIGLSNATIFIPTALLLGNYFNARRAFATSVGNAGISVGNLVFSPLAQYLVMTYGTRGAILLTGGVCLQSVIAASLCRPVSFYTKRLKYQKKPTDDKIGLTTTKSCDSKCDDDYLKETDDIEVLKSRDFERSHEPRVENGCQGKTDHARPSAALANREASSTPLPSCVAQEIII</sequence>
<feature type="region of interest" description="Disordered" evidence="1">
    <location>
        <begin position="311"/>
        <end position="342"/>
    </location>
</feature>
<dbReference type="EMBL" id="PZQS01000014">
    <property type="protein sequence ID" value="PVD18527.1"/>
    <property type="molecule type" value="Genomic_DNA"/>
</dbReference>
<gene>
    <name evidence="3" type="ORF">C0Q70_21076</name>
</gene>
<keyword evidence="2" id="KW-0472">Membrane</keyword>
<dbReference type="InterPro" id="IPR036259">
    <property type="entry name" value="MFS_trans_sf"/>
</dbReference>
<evidence type="ECO:0000256" key="2">
    <source>
        <dbReference type="SAM" id="Phobius"/>
    </source>
</evidence>
<feature type="transmembrane region" description="Helical" evidence="2">
    <location>
        <begin position="177"/>
        <end position="201"/>
    </location>
</feature>
<dbReference type="PANTHER" id="PTHR11360">
    <property type="entry name" value="MONOCARBOXYLATE TRANSPORTER"/>
    <property type="match status" value="1"/>
</dbReference>
<proteinExistence type="predicted"/>